<evidence type="ECO:0000313" key="2">
    <source>
        <dbReference type="Proteomes" id="UP000252519"/>
    </source>
</evidence>
<organism evidence="1 2">
    <name type="scientific">Ancylostoma caninum</name>
    <name type="common">Dog hookworm</name>
    <dbReference type="NCBI Taxonomy" id="29170"/>
    <lineage>
        <taxon>Eukaryota</taxon>
        <taxon>Metazoa</taxon>
        <taxon>Ecdysozoa</taxon>
        <taxon>Nematoda</taxon>
        <taxon>Chromadorea</taxon>
        <taxon>Rhabditida</taxon>
        <taxon>Rhabditina</taxon>
        <taxon>Rhabditomorpha</taxon>
        <taxon>Strongyloidea</taxon>
        <taxon>Ancylostomatidae</taxon>
        <taxon>Ancylostomatinae</taxon>
        <taxon>Ancylostoma</taxon>
    </lineage>
</organism>
<sequence>MEGNVTSNPDKGRNYVFAPLSAEPAKISLFLVGTSWTTLIMDCFTLAGAMSGPHSLHVTFKLEKKQAAVPMLKFELFILLHMEHKSKTKHFCRVFDRGAAPEYNWIAITLAGRNFKFIRKACKDGKLSLCCGLSAGMQCLKALEELHKVRDFQKIF</sequence>
<keyword evidence="2" id="KW-1185">Reference proteome</keyword>
<dbReference type="STRING" id="29170.A0A368H1N7"/>
<name>A0A368H1N7_ANCCA</name>
<reference evidence="1 2" key="1">
    <citation type="submission" date="2014-10" db="EMBL/GenBank/DDBJ databases">
        <title>Draft genome of the hookworm Ancylostoma caninum.</title>
        <authorList>
            <person name="Mitreva M."/>
        </authorList>
    </citation>
    <scope>NUCLEOTIDE SEQUENCE [LARGE SCALE GENOMIC DNA]</scope>
    <source>
        <strain evidence="1 2">Baltimore</strain>
    </source>
</reference>
<proteinExistence type="predicted"/>
<evidence type="ECO:0000313" key="1">
    <source>
        <dbReference type="EMBL" id="RCN50533.1"/>
    </source>
</evidence>
<dbReference type="OrthoDB" id="5579860at2759"/>
<gene>
    <name evidence="1" type="ORF">ANCCAN_03387</name>
</gene>
<dbReference type="AlphaFoldDB" id="A0A368H1N7"/>
<accession>A0A368H1N7</accession>
<comment type="caution">
    <text evidence="1">The sequence shown here is derived from an EMBL/GenBank/DDBJ whole genome shotgun (WGS) entry which is preliminary data.</text>
</comment>
<dbReference type="SUPFAM" id="SSF56112">
    <property type="entry name" value="Protein kinase-like (PK-like)"/>
    <property type="match status" value="1"/>
</dbReference>
<protein>
    <submittedName>
        <fullName evidence="1">Uncharacterized protein</fullName>
    </submittedName>
</protein>
<dbReference type="InterPro" id="IPR011009">
    <property type="entry name" value="Kinase-like_dom_sf"/>
</dbReference>
<dbReference type="EMBL" id="JOJR01000022">
    <property type="protein sequence ID" value="RCN50533.1"/>
    <property type="molecule type" value="Genomic_DNA"/>
</dbReference>
<dbReference type="Proteomes" id="UP000252519">
    <property type="component" value="Unassembled WGS sequence"/>
</dbReference>
<dbReference type="Gene3D" id="1.10.510.10">
    <property type="entry name" value="Transferase(Phosphotransferase) domain 1"/>
    <property type="match status" value="1"/>
</dbReference>